<name>A0A8K0HS98_9ROSA</name>
<reference evidence="1" key="1">
    <citation type="submission" date="2020-03" db="EMBL/GenBank/DDBJ databases">
        <title>A high-quality chromosome-level genome assembly of a woody plant with both climbing and erect habits, Rhamnella rubrinervis.</title>
        <authorList>
            <person name="Lu Z."/>
            <person name="Yang Y."/>
            <person name="Zhu X."/>
            <person name="Sun Y."/>
        </authorList>
    </citation>
    <scope>NUCLEOTIDE SEQUENCE</scope>
    <source>
        <strain evidence="1">BYM</strain>
        <tissue evidence="1">Leaf</tissue>
    </source>
</reference>
<gene>
    <name evidence="1" type="ORF">FNV43_RR02455</name>
</gene>
<keyword evidence="2" id="KW-1185">Reference proteome</keyword>
<evidence type="ECO:0000313" key="1">
    <source>
        <dbReference type="EMBL" id="KAF3457796.1"/>
    </source>
</evidence>
<accession>A0A8K0HS98</accession>
<sequence length="171" mass="19390">MNCCTSLWNDLMLRDGKRLNQSRAGPFRLEWNTLHITASLSDWGMQVGIMACLKEWPLFSPRLHLFDRLLQSAFASFSSVGTLLSLVPSIPLVLYGWSVLASAVGVRTALNASSSCLLIYLDSNDHVQVDYGVYRDENFMKIEQHKRDSGDDKYININAPIKHLWEKRSAL</sequence>
<dbReference type="Proteomes" id="UP000796880">
    <property type="component" value="Unassembled WGS sequence"/>
</dbReference>
<evidence type="ECO:0000313" key="2">
    <source>
        <dbReference type="Proteomes" id="UP000796880"/>
    </source>
</evidence>
<proteinExistence type="predicted"/>
<protein>
    <submittedName>
        <fullName evidence="1">Uncharacterized protein</fullName>
    </submittedName>
</protein>
<organism evidence="1 2">
    <name type="scientific">Rhamnella rubrinervis</name>
    <dbReference type="NCBI Taxonomy" id="2594499"/>
    <lineage>
        <taxon>Eukaryota</taxon>
        <taxon>Viridiplantae</taxon>
        <taxon>Streptophyta</taxon>
        <taxon>Embryophyta</taxon>
        <taxon>Tracheophyta</taxon>
        <taxon>Spermatophyta</taxon>
        <taxon>Magnoliopsida</taxon>
        <taxon>eudicotyledons</taxon>
        <taxon>Gunneridae</taxon>
        <taxon>Pentapetalae</taxon>
        <taxon>rosids</taxon>
        <taxon>fabids</taxon>
        <taxon>Rosales</taxon>
        <taxon>Rhamnaceae</taxon>
        <taxon>rhamnoid group</taxon>
        <taxon>Rhamneae</taxon>
        <taxon>Rhamnella</taxon>
    </lineage>
</organism>
<dbReference type="AlphaFoldDB" id="A0A8K0HS98"/>
<dbReference type="EMBL" id="VOIH02000001">
    <property type="protein sequence ID" value="KAF3457796.1"/>
    <property type="molecule type" value="Genomic_DNA"/>
</dbReference>
<comment type="caution">
    <text evidence="1">The sequence shown here is derived from an EMBL/GenBank/DDBJ whole genome shotgun (WGS) entry which is preliminary data.</text>
</comment>